<evidence type="ECO:0000313" key="2">
    <source>
        <dbReference type="Proteomes" id="UP000036951"/>
    </source>
</evidence>
<gene>
    <name evidence="1" type="ORF">ACU52_00770</name>
</gene>
<keyword evidence="2" id="KW-1185">Reference proteome</keyword>
<dbReference type="Proteomes" id="UP000036951">
    <property type="component" value="Unassembled WGS sequence"/>
</dbReference>
<protein>
    <submittedName>
        <fullName evidence="1">Uncharacterized protein</fullName>
    </submittedName>
</protein>
<dbReference type="EMBL" id="LFQU01000001">
    <property type="protein sequence ID" value="KOO69719.1"/>
    <property type="molecule type" value="Genomic_DNA"/>
</dbReference>
<dbReference type="AlphaFoldDB" id="A0A8E1R1A8"/>
<evidence type="ECO:0000313" key="1">
    <source>
        <dbReference type="EMBL" id="KOO69719.1"/>
    </source>
</evidence>
<proteinExistence type="predicted"/>
<sequence>MLPAENTARISRFYKDKRLSGRIIITSLDLKALQKTAFRNAKGHLSGSNMRQTTMRKVCFYIKRAHLNVPFYIAHRITEKVFNKNSSLVTMPLNLMNIKALWCDELRFQLVTWGFFGGFFRN</sequence>
<reference evidence="1 2" key="1">
    <citation type="submission" date="2015-06" db="EMBL/GenBank/DDBJ databases">
        <title>Prevotella sp. 109, sp. nov., a novel member of the family Prevotellaceae isolated from human faeces.</title>
        <authorList>
            <person name="Shkoporov A.N."/>
            <person name="Chaplin A.V."/>
            <person name="Kafarskaia L.I."/>
            <person name="Efimov B.A."/>
        </authorList>
    </citation>
    <scope>NUCLEOTIDE SEQUENCE [LARGE SCALE GENOMIC DNA]</scope>
    <source>
        <strain evidence="1 2">109</strain>
    </source>
</reference>
<comment type="caution">
    <text evidence="1">The sequence shown here is derived from an EMBL/GenBank/DDBJ whole genome shotgun (WGS) entry which is preliminary data.</text>
</comment>
<name>A0A8E1R1A8_9BACT</name>
<accession>A0A8E1R1A8</accession>
<organism evidence="1 2">
    <name type="scientific">Xylanibacter rarus</name>
    <dbReference type="NCBI Taxonomy" id="1676614"/>
    <lineage>
        <taxon>Bacteria</taxon>
        <taxon>Pseudomonadati</taxon>
        <taxon>Bacteroidota</taxon>
        <taxon>Bacteroidia</taxon>
        <taxon>Bacteroidales</taxon>
        <taxon>Prevotellaceae</taxon>
        <taxon>Xylanibacter</taxon>
    </lineage>
</organism>